<dbReference type="Proteomes" id="UP000607653">
    <property type="component" value="Unassembled WGS sequence"/>
</dbReference>
<protein>
    <submittedName>
        <fullName evidence="1">Uncharacterized protein</fullName>
    </submittedName>
</protein>
<proteinExistence type="predicted"/>
<dbReference type="AlphaFoldDB" id="A0A822ZVB0"/>
<gene>
    <name evidence="1" type="ORF">HUJ06_004068</name>
</gene>
<sequence>MSSNKNHNKNTIKIENLTTLQLRNLQLQNKQ</sequence>
<evidence type="ECO:0000313" key="2">
    <source>
        <dbReference type="Proteomes" id="UP000607653"/>
    </source>
</evidence>
<accession>A0A822ZVB0</accession>
<organism evidence="1 2">
    <name type="scientific">Nelumbo nucifera</name>
    <name type="common">Sacred lotus</name>
    <dbReference type="NCBI Taxonomy" id="4432"/>
    <lineage>
        <taxon>Eukaryota</taxon>
        <taxon>Viridiplantae</taxon>
        <taxon>Streptophyta</taxon>
        <taxon>Embryophyta</taxon>
        <taxon>Tracheophyta</taxon>
        <taxon>Spermatophyta</taxon>
        <taxon>Magnoliopsida</taxon>
        <taxon>Proteales</taxon>
        <taxon>Nelumbonaceae</taxon>
        <taxon>Nelumbo</taxon>
    </lineage>
</organism>
<name>A0A822ZVB0_NELNU</name>
<keyword evidence="2" id="KW-1185">Reference proteome</keyword>
<reference evidence="1 2" key="1">
    <citation type="journal article" date="2020" name="Mol. Biol. Evol.">
        <title>Distinct Expression and Methylation Patterns for Genes with Different Fates following a Single Whole-Genome Duplication in Flowering Plants.</title>
        <authorList>
            <person name="Shi T."/>
            <person name="Rahmani R.S."/>
            <person name="Gugger P.F."/>
            <person name="Wang M."/>
            <person name="Li H."/>
            <person name="Zhang Y."/>
            <person name="Li Z."/>
            <person name="Wang Q."/>
            <person name="Van de Peer Y."/>
            <person name="Marchal K."/>
            <person name="Chen J."/>
        </authorList>
    </citation>
    <scope>NUCLEOTIDE SEQUENCE [LARGE SCALE GENOMIC DNA]</scope>
    <source>
        <tissue evidence="1">Leaf</tissue>
    </source>
</reference>
<comment type="caution">
    <text evidence="1">The sequence shown here is derived from an EMBL/GenBank/DDBJ whole genome shotgun (WGS) entry which is preliminary data.</text>
</comment>
<evidence type="ECO:0000313" key="1">
    <source>
        <dbReference type="EMBL" id="DAD45838.1"/>
    </source>
</evidence>
<dbReference type="EMBL" id="DUZY01000007">
    <property type="protein sequence ID" value="DAD45838.1"/>
    <property type="molecule type" value="Genomic_DNA"/>
</dbReference>